<keyword evidence="9" id="KW-0067">ATP-binding</keyword>
<name>A0A1E3GQ39_9GAMM</name>
<feature type="transmembrane region" description="Helical" evidence="13">
    <location>
        <begin position="12"/>
        <end position="30"/>
    </location>
</feature>
<protein>
    <recommendedName>
        <fullName evidence="3">histidine kinase</fullName>
        <ecNumber evidence="3">2.7.13.3</ecNumber>
    </recommendedName>
</protein>
<dbReference type="Pfam" id="PF02518">
    <property type="entry name" value="HATPase_c"/>
    <property type="match status" value="1"/>
</dbReference>
<dbReference type="InterPro" id="IPR003594">
    <property type="entry name" value="HATPase_dom"/>
</dbReference>
<evidence type="ECO:0000256" key="13">
    <source>
        <dbReference type="SAM" id="Phobius"/>
    </source>
</evidence>
<dbReference type="InterPro" id="IPR003661">
    <property type="entry name" value="HisK_dim/P_dom"/>
</dbReference>
<evidence type="ECO:0000256" key="4">
    <source>
        <dbReference type="ARBA" id="ARBA00022553"/>
    </source>
</evidence>
<dbReference type="InterPro" id="IPR036890">
    <property type="entry name" value="HATPase_C_sf"/>
</dbReference>
<dbReference type="Gene3D" id="3.30.565.10">
    <property type="entry name" value="Histidine kinase-like ATPase, C-terminal domain"/>
    <property type="match status" value="1"/>
</dbReference>
<dbReference type="PATRIC" id="fig|291169.3.peg.2134"/>
<evidence type="ECO:0000256" key="6">
    <source>
        <dbReference type="ARBA" id="ARBA00022692"/>
    </source>
</evidence>
<dbReference type="Gene3D" id="3.30.450.40">
    <property type="match status" value="1"/>
</dbReference>
<comment type="catalytic activity">
    <reaction evidence="1">
        <text>ATP + protein L-histidine = ADP + protein N-phospho-L-histidine.</text>
        <dbReference type="EC" id="2.7.13.3"/>
    </reaction>
</comment>
<comment type="subcellular location">
    <subcellularLocation>
        <location evidence="2">Membrane</location>
        <topology evidence="2">Multi-pass membrane protein</topology>
    </subcellularLocation>
</comment>
<evidence type="ECO:0000259" key="14">
    <source>
        <dbReference type="PROSITE" id="PS50109"/>
    </source>
</evidence>
<dbReference type="CDD" id="cd00082">
    <property type="entry name" value="HisKA"/>
    <property type="match status" value="1"/>
</dbReference>
<dbReference type="RefSeq" id="WP_069296538.1">
    <property type="nucleotide sequence ID" value="NZ_MCRI01000026.1"/>
</dbReference>
<comment type="caution">
    <text evidence="15">The sequence shown here is derived from an EMBL/GenBank/DDBJ whole genome shotgun (WGS) entry which is preliminary data.</text>
</comment>
<evidence type="ECO:0000256" key="9">
    <source>
        <dbReference type="ARBA" id="ARBA00022840"/>
    </source>
</evidence>
<evidence type="ECO:0000256" key="12">
    <source>
        <dbReference type="ARBA" id="ARBA00023136"/>
    </source>
</evidence>
<dbReference type="SMART" id="SM00388">
    <property type="entry name" value="HisKA"/>
    <property type="match status" value="1"/>
</dbReference>
<keyword evidence="7" id="KW-0547">Nucleotide-binding</keyword>
<dbReference type="EMBL" id="MCRI01000026">
    <property type="protein sequence ID" value="ODN66173.1"/>
    <property type="molecule type" value="Genomic_DNA"/>
</dbReference>
<reference evidence="15 16" key="1">
    <citation type="submission" date="2016-07" db="EMBL/GenBank/DDBJ databases">
        <title>Draft Genome Sequence of Methylophaga muralis Bur 1.</title>
        <authorList>
            <person name="Vasilenko O.V."/>
            <person name="Doronina N.V."/>
            <person name="Shmareva M.N."/>
            <person name="Tarlachkov S.V."/>
            <person name="Mustakhimov I."/>
            <person name="Trotsenko Y.A."/>
        </authorList>
    </citation>
    <scope>NUCLEOTIDE SEQUENCE [LARGE SCALE GENOMIC DNA]</scope>
    <source>
        <strain evidence="15 16">Bur 1</strain>
    </source>
</reference>
<dbReference type="Pfam" id="PF13493">
    <property type="entry name" value="DUF4118"/>
    <property type="match status" value="1"/>
</dbReference>
<accession>A0A1E3GQ39</accession>
<evidence type="ECO:0000256" key="10">
    <source>
        <dbReference type="ARBA" id="ARBA00022989"/>
    </source>
</evidence>
<dbReference type="InterPro" id="IPR036097">
    <property type="entry name" value="HisK_dim/P_sf"/>
</dbReference>
<dbReference type="STRING" id="291169.A9E74_02122"/>
<dbReference type="GO" id="GO:0005886">
    <property type="term" value="C:plasma membrane"/>
    <property type="evidence" value="ECO:0007669"/>
    <property type="project" value="TreeGrafter"/>
</dbReference>
<dbReference type="EC" id="2.7.13.3" evidence="3"/>
<dbReference type="SMART" id="SM00387">
    <property type="entry name" value="HATPase_c"/>
    <property type="match status" value="1"/>
</dbReference>
<dbReference type="InterPro" id="IPR005467">
    <property type="entry name" value="His_kinase_dom"/>
</dbReference>
<evidence type="ECO:0000256" key="5">
    <source>
        <dbReference type="ARBA" id="ARBA00022679"/>
    </source>
</evidence>
<dbReference type="SUPFAM" id="SSF55874">
    <property type="entry name" value="ATPase domain of HSP90 chaperone/DNA topoisomerase II/histidine kinase"/>
    <property type="match status" value="1"/>
</dbReference>
<keyword evidence="6 13" id="KW-0812">Transmembrane</keyword>
<sequence length="498" mass="55889">MRYLPTNTSIKPYLLAIGLIIVVVLFAQVLNRYLPYTSLLLLFLAGVLLVSAKTSIGPALLSSLLSFLSFNYFFTEPYYSFNMLHKVDVATLIIFLMVALMTAHLATQMREAIAKQEIALNRLSHFYEFSQTLSSATNTESSIEILKQALHRVLSNDGHVEIATLQDSQLILHSTQFTSGHPGEELFKHMFSKALKTEFWHKGWLFFPLSWDGKQLGLVAINERINDKQIAAIQTFCQLTAVVLQRTNLVDELAQTKLIAETEQLRATLLSSVSHDLRTPLSSIIGASSSLREYSPQLSINDQQLLLQTIEDEAHRLDRHIQNLLDMTRLSQGKLNLNRQWIDIDDLINGAISRFGHQLDNVELKLKLAEDTPMLYVQGLLIEQAIFNLLDNAIQHHATELKISLNVHHDSEWITLDIIDNGPGIPESEKEKVFDMFYSLAQGDRHASNTPGTGMGLAICRGMVEAHDGRVMALDSPSGQGTMMRVKLPITPLNTVTY</sequence>
<dbReference type="InterPro" id="IPR038318">
    <property type="entry name" value="KdpD_sf"/>
</dbReference>
<dbReference type="InterPro" id="IPR052023">
    <property type="entry name" value="Histidine_kinase_KdpD"/>
</dbReference>
<dbReference type="InterPro" id="IPR029016">
    <property type="entry name" value="GAF-like_dom_sf"/>
</dbReference>
<dbReference type="Gene3D" id="1.10.287.130">
    <property type="match status" value="1"/>
</dbReference>
<keyword evidence="12 13" id="KW-0472">Membrane</keyword>
<dbReference type="Proteomes" id="UP000094379">
    <property type="component" value="Unassembled WGS sequence"/>
</dbReference>
<proteinExistence type="predicted"/>
<gene>
    <name evidence="15" type="primary">kdpD</name>
    <name evidence="15" type="ORF">A9E74_02122</name>
</gene>
<keyword evidence="8" id="KW-0418">Kinase</keyword>
<evidence type="ECO:0000256" key="2">
    <source>
        <dbReference type="ARBA" id="ARBA00004141"/>
    </source>
</evidence>
<evidence type="ECO:0000256" key="3">
    <source>
        <dbReference type="ARBA" id="ARBA00012438"/>
    </source>
</evidence>
<dbReference type="SUPFAM" id="SSF47384">
    <property type="entry name" value="Homodimeric domain of signal transducing histidine kinase"/>
    <property type="match status" value="1"/>
</dbReference>
<dbReference type="GO" id="GO:0000155">
    <property type="term" value="F:phosphorelay sensor kinase activity"/>
    <property type="evidence" value="ECO:0007669"/>
    <property type="project" value="InterPro"/>
</dbReference>
<keyword evidence="10 13" id="KW-1133">Transmembrane helix</keyword>
<dbReference type="PROSITE" id="PS50109">
    <property type="entry name" value="HIS_KIN"/>
    <property type="match status" value="1"/>
</dbReference>
<evidence type="ECO:0000256" key="8">
    <source>
        <dbReference type="ARBA" id="ARBA00022777"/>
    </source>
</evidence>
<dbReference type="InterPro" id="IPR025201">
    <property type="entry name" value="KdpD_TM"/>
</dbReference>
<evidence type="ECO:0000256" key="7">
    <source>
        <dbReference type="ARBA" id="ARBA00022741"/>
    </source>
</evidence>
<dbReference type="PANTHER" id="PTHR45569">
    <property type="entry name" value="SENSOR PROTEIN KDPD"/>
    <property type="match status" value="1"/>
</dbReference>
<dbReference type="InterPro" id="IPR004358">
    <property type="entry name" value="Sig_transdc_His_kin-like_C"/>
</dbReference>
<dbReference type="AlphaFoldDB" id="A0A1E3GQ39"/>
<dbReference type="PRINTS" id="PR00344">
    <property type="entry name" value="BCTRLSENSOR"/>
</dbReference>
<feature type="transmembrane region" description="Helical" evidence="13">
    <location>
        <begin position="87"/>
        <end position="106"/>
    </location>
</feature>
<keyword evidence="16" id="KW-1185">Reference proteome</keyword>
<evidence type="ECO:0000313" key="16">
    <source>
        <dbReference type="Proteomes" id="UP000094379"/>
    </source>
</evidence>
<keyword evidence="5 15" id="KW-0808">Transferase</keyword>
<evidence type="ECO:0000256" key="1">
    <source>
        <dbReference type="ARBA" id="ARBA00000085"/>
    </source>
</evidence>
<dbReference type="GO" id="GO:0005524">
    <property type="term" value="F:ATP binding"/>
    <property type="evidence" value="ECO:0007669"/>
    <property type="project" value="UniProtKB-KW"/>
</dbReference>
<dbReference type="CDD" id="cd00075">
    <property type="entry name" value="HATPase"/>
    <property type="match status" value="1"/>
</dbReference>
<dbReference type="Pfam" id="PF00512">
    <property type="entry name" value="HisKA"/>
    <property type="match status" value="1"/>
</dbReference>
<keyword evidence="4" id="KW-0597">Phosphoprotein</keyword>
<dbReference type="SUPFAM" id="SSF55781">
    <property type="entry name" value="GAF domain-like"/>
    <property type="match status" value="1"/>
</dbReference>
<dbReference type="PANTHER" id="PTHR45569:SF1">
    <property type="entry name" value="SENSOR PROTEIN KDPD"/>
    <property type="match status" value="1"/>
</dbReference>
<organism evidence="15 16">
    <name type="scientific">Methylophaga muralis</name>
    <dbReference type="NCBI Taxonomy" id="291169"/>
    <lineage>
        <taxon>Bacteria</taxon>
        <taxon>Pseudomonadati</taxon>
        <taxon>Pseudomonadota</taxon>
        <taxon>Gammaproteobacteria</taxon>
        <taxon>Thiotrichales</taxon>
        <taxon>Piscirickettsiaceae</taxon>
        <taxon>Methylophaga</taxon>
    </lineage>
</organism>
<evidence type="ECO:0000256" key="11">
    <source>
        <dbReference type="ARBA" id="ARBA00023012"/>
    </source>
</evidence>
<feature type="transmembrane region" description="Helical" evidence="13">
    <location>
        <begin position="36"/>
        <end position="52"/>
    </location>
</feature>
<dbReference type="Gene3D" id="1.20.120.620">
    <property type="entry name" value="Backbone structure of the membrane domain of e. Coli histidine kinase receptor kdpd"/>
    <property type="match status" value="1"/>
</dbReference>
<evidence type="ECO:0000313" key="15">
    <source>
        <dbReference type="EMBL" id="ODN66173.1"/>
    </source>
</evidence>
<keyword evidence="11" id="KW-0902">Two-component regulatory system</keyword>
<feature type="domain" description="Histidine kinase" evidence="14">
    <location>
        <begin position="272"/>
        <end position="492"/>
    </location>
</feature>